<organism evidence="1 2">
    <name type="scientific">Alishewanella tabrizica</name>
    <dbReference type="NCBI Taxonomy" id="671278"/>
    <lineage>
        <taxon>Bacteria</taxon>
        <taxon>Pseudomonadati</taxon>
        <taxon>Pseudomonadota</taxon>
        <taxon>Gammaproteobacteria</taxon>
        <taxon>Alteromonadales</taxon>
        <taxon>Alteromonadaceae</taxon>
        <taxon>Alishewanella</taxon>
    </lineage>
</organism>
<proteinExistence type="predicted"/>
<gene>
    <name evidence="1" type="ORF">GCM10008111_17050</name>
</gene>
<dbReference type="RefSeq" id="WP_189482495.1">
    <property type="nucleotide sequence ID" value="NZ_BMYR01000006.1"/>
</dbReference>
<name>A0ABQ2WLJ4_9ALTE</name>
<protein>
    <submittedName>
        <fullName evidence="1">Uncharacterized protein</fullName>
    </submittedName>
</protein>
<keyword evidence="2" id="KW-1185">Reference proteome</keyword>
<accession>A0ABQ2WLJ4</accession>
<reference evidence="2" key="1">
    <citation type="journal article" date="2019" name="Int. J. Syst. Evol. Microbiol.">
        <title>The Global Catalogue of Microorganisms (GCM) 10K type strain sequencing project: providing services to taxonomists for standard genome sequencing and annotation.</title>
        <authorList>
            <consortium name="The Broad Institute Genomics Platform"/>
            <consortium name="The Broad Institute Genome Sequencing Center for Infectious Disease"/>
            <person name="Wu L."/>
            <person name="Ma J."/>
        </authorList>
    </citation>
    <scope>NUCLEOTIDE SEQUENCE [LARGE SCALE GENOMIC DNA]</scope>
    <source>
        <strain evidence="2">KCTC 23723</strain>
    </source>
</reference>
<dbReference type="Proteomes" id="UP000634667">
    <property type="component" value="Unassembled WGS sequence"/>
</dbReference>
<dbReference type="EMBL" id="BMYR01000006">
    <property type="protein sequence ID" value="GGW61455.1"/>
    <property type="molecule type" value="Genomic_DNA"/>
</dbReference>
<evidence type="ECO:0000313" key="1">
    <source>
        <dbReference type="EMBL" id="GGW61455.1"/>
    </source>
</evidence>
<sequence length="445" mass="50240">MWRQRLTVFKDKPEISLLREMSTTSWRLYHVKDKSAWFLDAFAPEGAPPSLGAHYDSLIKIPDIICPEFEAFLAEHPNKFDSFQIYREILHEAIFLSQMFNTQVLSSYSDDEESDFVAVAEHGELKLLRFGCYTEEIRQLTRAEAFAVDSHITAIHVSDKEIDINRIEVYEYLTYQAQKLPNTPIMLYPFHRYVEGLIGNLVVFKTLWSSSDTEPPNLIFRNAHITLRDQFAVVLPDYTADIDDFELIAQYRFRPSLRTVTAKILGDLLTFLHKRLKKHPLTILSSLLLLIIMVFGPNRALDENHSSKNSFEGSCLASGGEPRIDKSLSKITPGLGKRCVIAGLSYPEHLIPAVAGDTRLIAVHYSQAPCQADQSQDCMLLDGAEFQEMIAGFTPQPDTRGVLLLNRTTLCNKTGPAECAADAPVFHYQLQRQLLVSSGSAPKVD</sequence>
<evidence type="ECO:0000313" key="2">
    <source>
        <dbReference type="Proteomes" id="UP000634667"/>
    </source>
</evidence>
<comment type="caution">
    <text evidence="1">The sequence shown here is derived from an EMBL/GenBank/DDBJ whole genome shotgun (WGS) entry which is preliminary data.</text>
</comment>